<gene>
    <name evidence="1" type="ORF">KSF_075950</name>
</gene>
<sequence>MIGFWIVVGGIIALALGPPLFGALTRALTNPPSITNLHTITPVLSKSVIEIGFDYQPSNTQGDIKVQFFTAGEIIDSQTLDTKEMTPGSQTVSTTAFLDTSYADGTVTLYWCPNYNCTNQQEMGTTDFSLPTDDSTFQVACRLEMEQSTG</sequence>
<protein>
    <submittedName>
        <fullName evidence="1">Uncharacterized protein</fullName>
    </submittedName>
</protein>
<accession>A0A8J3N7U7</accession>
<organism evidence="1 2">
    <name type="scientific">Reticulibacter mediterranei</name>
    <dbReference type="NCBI Taxonomy" id="2778369"/>
    <lineage>
        <taxon>Bacteria</taxon>
        <taxon>Bacillati</taxon>
        <taxon>Chloroflexota</taxon>
        <taxon>Ktedonobacteria</taxon>
        <taxon>Ktedonobacterales</taxon>
        <taxon>Reticulibacteraceae</taxon>
        <taxon>Reticulibacter</taxon>
    </lineage>
</organism>
<dbReference type="AlphaFoldDB" id="A0A8J3N7U7"/>
<evidence type="ECO:0000313" key="2">
    <source>
        <dbReference type="Proteomes" id="UP000597444"/>
    </source>
</evidence>
<comment type="caution">
    <text evidence="1">The sequence shown here is derived from an EMBL/GenBank/DDBJ whole genome shotgun (WGS) entry which is preliminary data.</text>
</comment>
<reference evidence="1" key="1">
    <citation type="submission" date="2020-10" db="EMBL/GenBank/DDBJ databases">
        <title>Taxonomic study of unclassified bacteria belonging to the class Ktedonobacteria.</title>
        <authorList>
            <person name="Yabe S."/>
            <person name="Wang C.M."/>
            <person name="Zheng Y."/>
            <person name="Sakai Y."/>
            <person name="Cavaletti L."/>
            <person name="Monciardini P."/>
            <person name="Donadio S."/>
        </authorList>
    </citation>
    <scope>NUCLEOTIDE SEQUENCE</scope>
    <source>
        <strain evidence="1">ID150040</strain>
    </source>
</reference>
<dbReference type="EMBL" id="BNJK01000001">
    <property type="protein sequence ID" value="GHO97547.1"/>
    <property type="molecule type" value="Genomic_DNA"/>
</dbReference>
<dbReference type="Proteomes" id="UP000597444">
    <property type="component" value="Unassembled WGS sequence"/>
</dbReference>
<name>A0A8J3N7U7_9CHLR</name>
<keyword evidence="2" id="KW-1185">Reference proteome</keyword>
<evidence type="ECO:0000313" key="1">
    <source>
        <dbReference type="EMBL" id="GHO97547.1"/>
    </source>
</evidence>
<proteinExistence type="predicted"/>